<dbReference type="PANTHER" id="PTHR48079">
    <property type="entry name" value="PROTEIN YEEZ"/>
    <property type="match status" value="1"/>
</dbReference>
<dbReference type="PANTHER" id="PTHR48079:SF6">
    <property type="entry name" value="NAD(P)-BINDING DOMAIN-CONTAINING PROTEIN-RELATED"/>
    <property type="match status" value="1"/>
</dbReference>
<dbReference type="EMBL" id="JAVTTP010000001">
    <property type="protein sequence ID" value="MDT7828620.1"/>
    <property type="molecule type" value="Genomic_DNA"/>
</dbReference>
<dbReference type="Proteomes" id="UP001250656">
    <property type="component" value="Unassembled WGS sequence"/>
</dbReference>
<evidence type="ECO:0000259" key="1">
    <source>
        <dbReference type="Pfam" id="PF13460"/>
    </source>
</evidence>
<name>A0ABU3L4E8_9FLAO</name>
<proteinExistence type="predicted"/>
<keyword evidence="3" id="KW-1185">Reference proteome</keyword>
<dbReference type="RefSeq" id="WP_314014025.1">
    <property type="nucleotide sequence ID" value="NZ_JAVTTP010000001.1"/>
</dbReference>
<sequence>MKNKIAILGCGWLGFPLARTLIADGCNINGSTTSEEKLKKLETAGIQPFLIRLSEEGIEGEVQPFLTDVDALIINVPPKLRGGNRENYVKKMQLLHDSIETSTVKKIIFVSSTSVYGDMGGEVTEKTVPEPVTESGKQLVVSEDIFRNNNNLKATIIRFGGLIGPDRHPVRMLSGRTDIAKGNAPVNLIHKNDCIEIIRKILIKNWWNETFNGVYPNHPTKREYYTSKAIEKGLQVPHFDTTASKKGKTVSSYHLKTRGFEFTTAI</sequence>
<protein>
    <submittedName>
        <fullName evidence="2">SDR family oxidoreductase</fullName>
        <ecNumber evidence="2">1.1.1.290</ecNumber>
    </submittedName>
</protein>
<evidence type="ECO:0000313" key="2">
    <source>
        <dbReference type="EMBL" id="MDT7828620.1"/>
    </source>
</evidence>
<comment type="caution">
    <text evidence="2">The sequence shown here is derived from an EMBL/GenBank/DDBJ whole genome shotgun (WGS) entry which is preliminary data.</text>
</comment>
<accession>A0ABU3L4E8</accession>
<dbReference type="InterPro" id="IPR051783">
    <property type="entry name" value="NAD(P)-dependent_oxidoreduct"/>
</dbReference>
<dbReference type="Gene3D" id="3.40.50.720">
    <property type="entry name" value="NAD(P)-binding Rossmann-like Domain"/>
    <property type="match status" value="1"/>
</dbReference>
<dbReference type="GO" id="GO:0033711">
    <property type="term" value="F:4-phosphoerythronate dehydrogenase activity"/>
    <property type="evidence" value="ECO:0007669"/>
    <property type="project" value="UniProtKB-EC"/>
</dbReference>
<feature type="domain" description="NAD(P)-binding" evidence="1">
    <location>
        <begin position="11"/>
        <end position="180"/>
    </location>
</feature>
<dbReference type="SUPFAM" id="SSF51735">
    <property type="entry name" value="NAD(P)-binding Rossmann-fold domains"/>
    <property type="match status" value="1"/>
</dbReference>
<dbReference type="InterPro" id="IPR036291">
    <property type="entry name" value="NAD(P)-bd_dom_sf"/>
</dbReference>
<evidence type="ECO:0000313" key="3">
    <source>
        <dbReference type="Proteomes" id="UP001250656"/>
    </source>
</evidence>
<gene>
    <name evidence="2" type="ORF">RQM65_08085</name>
</gene>
<dbReference type="CDD" id="cd05266">
    <property type="entry name" value="SDR_a4"/>
    <property type="match status" value="1"/>
</dbReference>
<reference evidence="2 3" key="1">
    <citation type="submission" date="2023-09" db="EMBL/GenBank/DDBJ databases">
        <title>Novel taxa isolated from Blanes Bay.</title>
        <authorList>
            <person name="Rey-Velasco X."/>
            <person name="Lucena T."/>
        </authorList>
    </citation>
    <scope>NUCLEOTIDE SEQUENCE [LARGE SCALE GENOMIC DNA]</scope>
    <source>
        <strain evidence="2 3">S334</strain>
    </source>
</reference>
<dbReference type="Pfam" id="PF13460">
    <property type="entry name" value="NAD_binding_10"/>
    <property type="match status" value="1"/>
</dbReference>
<keyword evidence="2" id="KW-0560">Oxidoreductase</keyword>
<organism evidence="2 3">
    <name type="scientific">Pricia mediterranea</name>
    <dbReference type="NCBI Taxonomy" id="3076079"/>
    <lineage>
        <taxon>Bacteria</taxon>
        <taxon>Pseudomonadati</taxon>
        <taxon>Bacteroidota</taxon>
        <taxon>Flavobacteriia</taxon>
        <taxon>Flavobacteriales</taxon>
        <taxon>Flavobacteriaceae</taxon>
        <taxon>Pricia</taxon>
    </lineage>
</organism>
<dbReference type="InterPro" id="IPR016040">
    <property type="entry name" value="NAD(P)-bd_dom"/>
</dbReference>
<dbReference type="EC" id="1.1.1.290" evidence="2"/>